<proteinExistence type="predicted"/>
<evidence type="ECO:0000313" key="2">
    <source>
        <dbReference type="EMBL" id="KAF0897562.1"/>
    </source>
</evidence>
<feature type="region of interest" description="Disordered" evidence="1">
    <location>
        <begin position="73"/>
        <end position="112"/>
    </location>
</feature>
<evidence type="ECO:0000313" key="3">
    <source>
        <dbReference type="Proteomes" id="UP000479710"/>
    </source>
</evidence>
<name>A0A6G1CBM5_9ORYZ</name>
<dbReference type="EMBL" id="SPHZ02000010">
    <property type="protein sequence ID" value="KAF0897562.1"/>
    <property type="molecule type" value="Genomic_DNA"/>
</dbReference>
<protein>
    <submittedName>
        <fullName evidence="2">Uncharacterized protein</fullName>
    </submittedName>
</protein>
<dbReference type="AlphaFoldDB" id="A0A6G1CBM5"/>
<sequence>MVPDAKASGSSRPRDGEASRAGEASPMAWLVPVEGDACSPPSRKQKMTVTPERRQFAARRGWLAVGLYRSQSQSKEAGLALGPEAPSSLGVGEAEAVATPRRPTYPPGGGSP</sequence>
<comment type="caution">
    <text evidence="2">The sequence shown here is derived from an EMBL/GenBank/DDBJ whole genome shotgun (WGS) entry which is preliminary data.</text>
</comment>
<evidence type="ECO:0000256" key="1">
    <source>
        <dbReference type="SAM" id="MobiDB-lite"/>
    </source>
</evidence>
<keyword evidence="3" id="KW-1185">Reference proteome</keyword>
<dbReference type="Proteomes" id="UP000479710">
    <property type="component" value="Unassembled WGS sequence"/>
</dbReference>
<gene>
    <name evidence="2" type="ORF">E2562_039153</name>
</gene>
<feature type="region of interest" description="Disordered" evidence="1">
    <location>
        <begin position="1"/>
        <end position="27"/>
    </location>
</feature>
<accession>A0A6G1CBM5</accession>
<reference evidence="2 3" key="1">
    <citation type="submission" date="2019-11" db="EMBL/GenBank/DDBJ databases">
        <title>Whole genome sequence of Oryza granulata.</title>
        <authorList>
            <person name="Li W."/>
        </authorList>
    </citation>
    <scope>NUCLEOTIDE SEQUENCE [LARGE SCALE GENOMIC DNA]</scope>
    <source>
        <strain evidence="3">cv. Menghai</strain>
        <tissue evidence="2">Leaf</tissue>
    </source>
</reference>
<organism evidence="2 3">
    <name type="scientific">Oryza meyeriana var. granulata</name>
    <dbReference type="NCBI Taxonomy" id="110450"/>
    <lineage>
        <taxon>Eukaryota</taxon>
        <taxon>Viridiplantae</taxon>
        <taxon>Streptophyta</taxon>
        <taxon>Embryophyta</taxon>
        <taxon>Tracheophyta</taxon>
        <taxon>Spermatophyta</taxon>
        <taxon>Magnoliopsida</taxon>
        <taxon>Liliopsida</taxon>
        <taxon>Poales</taxon>
        <taxon>Poaceae</taxon>
        <taxon>BOP clade</taxon>
        <taxon>Oryzoideae</taxon>
        <taxon>Oryzeae</taxon>
        <taxon>Oryzinae</taxon>
        <taxon>Oryza</taxon>
        <taxon>Oryza meyeriana</taxon>
    </lineage>
</organism>